<keyword evidence="5" id="KW-0460">Magnesium</keyword>
<dbReference type="AlphaFoldDB" id="A0A9D4PC16"/>
<evidence type="ECO:0000256" key="5">
    <source>
        <dbReference type="ARBA" id="ARBA00022842"/>
    </source>
</evidence>
<feature type="region of interest" description="Disordered" evidence="6">
    <location>
        <begin position="168"/>
        <end position="288"/>
    </location>
</feature>
<evidence type="ECO:0000256" key="3">
    <source>
        <dbReference type="ARBA" id="ARBA00022679"/>
    </source>
</evidence>
<keyword evidence="10" id="KW-1185">Reference proteome</keyword>
<dbReference type="InterPro" id="IPR045100">
    <property type="entry name" value="TUT4/7_NTP_transf"/>
</dbReference>
<evidence type="ECO:0000259" key="7">
    <source>
        <dbReference type="Pfam" id="PF03828"/>
    </source>
</evidence>
<dbReference type="VEuPathDB" id="VectorBase:RSAN_049313"/>
<feature type="compositionally biased region" description="Low complexity" evidence="6">
    <location>
        <begin position="248"/>
        <end position="265"/>
    </location>
</feature>
<evidence type="ECO:0000313" key="10">
    <source>
        <dbReference type="Proteomes" id="UP000821837"/>
    </source>
</evidence>
<dbReference type="EMBL" id="JABSTV010001255">
    <property type="protein sequence ID" value="KAH7935291.1"/>
    <property type="molecule type" value="Genomic_DNA"/>
</dbReference>
<dbReference type="GO" id="GO:0031123">
    <property type="term" value="P:RNA 3'-end processing"/>
    <property type="evidence" value="ECO:0007669"/>
    <property type="project" value="TreeGrafter"/>
</dbReference>
<reference evidence="9" key="1">
    <citation type="journal article" date="2020" name="Cell">
        <title>Large-Scale Comparative Analyses of Tick Genomes Elucidate Their Genetic Diversity and Vector Capacities.</title>
        <authorList>
            <consortium name="Tick Genome and Microbiome Consortium (TIGMIC)"/>
            <person name="Jia N."/>
            <person name="Wang J."/>
            <person name="Shi W."/>
            <person name="Du L."/>
            <person name="Sun Y."/>
            <person name="Zhan W."/>
            <person name="Jiang J.F."/>
            <person name="Wang Q."/>
            <person name="Zhang B."/>
            <person name="Ji P."/>
            <person name="Bell-Sakyi L."/>
            <person name="Cui X.M."/>
            <person name="Yuan T.T."/>
            <person name="Jiang B.G."/>
            <person name="Yang W.F."/>
            <person name="Lam T.T."/>
            <person name="Chang Q.C."/>
            <person name="Ding S.J."/>
            <person name="Wang X.J."/>
            <person name="Zhu J.G."/>
            <person name="Ruan X.D."/>
            <person name="Zhao L."/>
            <person name="Wei J.T."/>
            <person name="Ye R.Z."/>
            <person name="Que T.C."/>
            <person name="Du C.H."/>
            <person name="Zhou Y.H."/>
            <person name="Cheng J.X."/>
            <person name="Dai P.F."/>
            <person name="Guo W.B."/>
            <person name="Han X.H."/>
            <person name="Huang E.J."/>
            <person name="Li L.F."/>
            <person name="Wei W."/>
            <person name="Gao Y.C."/>
            <person name="Liu J.Z."/>
            <person name="Shao H.Z."/>
            <person name="Wang X."/>
            <person name="Wang C.C."/>
            <person name="Yang T.C."/>
            <person name="Huo Q.B."/>
            <person name="Li W."/>
            <person name="Chen H.Y."/>
            <person name="Chen S.E."/>
            <person name="Zhou L.G."/>
            <person name="Ni X.B."/>
            <person name="Tian J.H."/>
            <person name="Sheng Y."/>
            <person name="Liu T."/>
            <person name="Pan Y.S."/>
            <person name="Xia L.Y."/>
            <person name="Li J."/>
            <person name="Zhao F."/>
            <person name="Cao W.C."/>
        </authorList>
    </citation>
    <scope>NUCLEOTIDE SEQUENCE</scope>
    <source>
        <strain evidence="9">Rsan-2018</strain>
    </source>
</reference>
<comment type="cofactor">
    <cofactor evidence="2">
        <name>Mg(2+)</name>
        <dbReference type="ChEBI" id="CHEBI:18420"/>
    </cofactor>
</comment>
<dbReference type="SUPFAM" id="SSF81301">
    <property type="entry name" value="Nucleotidyltransferase"/>
    <property type="match status" value="1"/>
</dbReference>
<reference evidence="9" key="2">
    <citation type="submission" date="2021-09" db="EMBL/GenBank/DDBJ databases">
        <authorList>
            <person name="Jia N."/>
            <person name="Wang J."/>
            <person name="Shi W."/>
            <person name="Du L."/>
            <person name="Sun Y."/>
            <person name="Zhan W."/>
            <person name="Jiang J."/>
            <person name="Wang Q."/>
            <person name="Zhang B."/>
            <person name="Ji P."/>
            <person name="Sakyi L.B."/>
            <person name="Cui X."/>
            <person name="Yuan T."/>
            <person name="Jiang B."/>
            <person name="Yang W."/>
            <person name="Lam T.T.-Y."/>
            <person name="Chang Q."/>
            <person name="Ding S."/>
            <person name="Wang X."/>
            <person name="Zhu J."/>
            <person name="Ruan X."/>
            <person name="Zhao L."/>
            <person name="Wei J."/>
            <person name="Que T."/>
            <person name="Du C."/>
            <person name="Cheng J."/>
            <person name="Dai P."/>
            <person name="Han X."/>
            <person name="Huang E."/>
            <person name="Gao Y."/>
            <person name="Liu J."/>
            <person name="Shao H."/>
            <person name="Ye R."/>
            <person name="Li L."/>
            <person name="Wei W."/>
            <person name="Wang X."/>
            <person name="Wang C."/>
            <person name="Huo Q."/>
            <person name="Li W."/>
            <person name="Guo W."/>
            <person name="Chen H."/>
            <person name="Chen S."/>
            <person name="Zhou L."/>
            <person name="Zhou L."/>
            <person name="Ni X."/>
            <person name="Tian J."/>
            <person name="Zhou Y."/>
            <person name="Sheng Y."/>
            <person name="Liu T."/>
            <person name="Pan Y."/>
            <person name="Xia L."/>
            <person name="Li J."/>
            <person name="Zhao F."/>
            <person name="Cao W."/>
        </authorList>
    </citation>
    <scope>NUCLEOTIDE SEQUENCE</scope>
    <source>
        <strain evidence="9">Rsan-2018</strain>
        <tissue evidence="9">Larvae</tissue>
    </source>
</reference>
<feature type="compositionally biased region" description="Basic and acidic residues" evidence="6">
    <location>
        <begin position="197"/>
        <end position="208"/>
    </location>
</feature>
<name>A0A9D4PC16_RHISA</name>
<dbReference type="PANTHER" id="PTHR12271">
    <property type="entry name" value="POLY A POLYMERASE CID PAP -RELATED"/>
    <property type="match status" value="1"/>
</dbReference>
<evidence type="ECO:0008006" key="11">
    <source>
        <dbReference type="Google" id="ProtNLM"/>
    </source>
</evidence>
<comment type="cofactor">
    <cofactor evidence="1">
        <name>Mn(2+)</name>
        <dbReference type="ChEBI" id="CHEBI:29035"/>
    </cofactor>
</comment>
<proteinExistence type="predicted"/>
<dbReference type="Proteomes" id="UP000821837">
    <property type="component" value="Unassembled WGS sequence"/>
</dbReference>
<keyword evidence="3" id="KW-0808">Transferase</keyword>
<dbReference type="InterPro" id="IPR002058">
    <property type="entry name" value="PAP_assoc"/>
</dbReference>
<accession>A0A9D4PC16</accession>
<gene>
    <name evidence="9" type="ORF">HPB52_005716</name>
</gene>
<organism evidence="9 10">
    <name type="scientific">Rhipicephalus sanguineus</name>
    <name type="common">Brown dog tick</name>
    <name type="synonym">Ixodes sanguineus</name>
    <dbReference type="NCBI Taxonomy" id="34632"/>
    <lineage>
        <taxon>Eukaryota</taxon>
        <taxon>Metazoa</taxon>
        <taxon>Ecdysozoa</taxon>
        <taxon>Arthropoda</taxon>
        <taxon>Chelicerata</taxon>
        <taxon>Arachnida</taxon>
        <taxon>Acari</taxon>
        <taxon>Parasitiformes</taxon>
        <taxon>Ixodida</taxon>
        <taxon>Ixodoidea</taxon>
        <taxon>Ixodidae</taxon>
        <taxon>Rhipicephalinae</taxon>
        <taxon>Rhipicephalus</taxon>
        <taxon>Rhipicephalus</taxon>
    </lineage>
</organism>
<dbReference type="Pfam" id="PF19088">
    <property type="entry name" value="TUTase"/>
    <property type="match status" value="1"/>
</dbReference>
<dbReference type="Pfam" id="PF03828">
    <property type="entry name" value="PAP_assoc"/>
    <property type="match status" value="1"/>
</dbReference>
<evidence type="ECO:0000256" key="1">
    <source>
        <dbReference type="ARBA" id="ARBA00001936"/>
    </source>
</evidence>
<dbReference type="GO" id="GO:0046872">
    <property type="term" value="F:metal ion binding"/>
    <property type="evidence" value="ECO:0007669"/>
    <property type="project" value="UniProtKB-KW"/>
</dbReference>
<feature type="domain" description="Terminal uridylyltransferase 4/7 nucleotidyltransferase" evidence="8">
    <location>
        <begin position="4"/>
        <end position="78"/>
    </location>
</feature>
<feature type="domain" description="PAP-associated" evidence="7">
    <location>
        <begin position="108"/>
        <end position="158"/>
    </location>
</feature>
<dbReference type="Gene3D" id="1.10.1410.10">
    <property type="match status" value="1"/>
</dbReference>
<sequence>MTSQSAHIQVLSGVCTNVMNICKSVPRDQNLREKIRREVESHIRKTHADAEVTLYGSSSNGFGLRGSDVDMSVTFEDDEDGKQCQPPVIPVLQEQSVWSGFGQNEKTVGELWLGLLRFYTEEFNFKDHVVSIRQKALLTRSQKGWQSEYIAIEDPFIKERDVGKSVTNMPHLTKVGPRNFEFRPREPNRPNLDPETEAEKQQDRENLDPQRPGQPQKGAAHHKRLRAGAQLPRQNRNHARGDQRNESPLQRVQHQLQQLQLQQPQLKEEQAQHQQQRAQRHQKERAPAEAIGSIVMASKPTTSTKSRGAATFQQLPRTKVVPQPPAAAPAGHASATITAAAAAISLWTPFGAAIQCDA</sequence>
<protein>
    <recommendedName>
        <fullName evidence="11">PAP-associated domain-containing protein</fullName>
    </recommendedName>
</protein>
<evidence type="ECO:0000256" key="4">
    <source>
        <dbReference type="ARBA" id="ARBA00022723"/>
    </source>
</evidence>
<evidence type="ECO:0000313" key="9">
    <source>
        <dbReference type="EMBL" id="KAH7935291.1"/>
    </source>
</evidence>
<evidence type="ECO:0000256" key="6">
    <source>
        <dbReference type="SAM" id="MobiDB-lite"/>
    </source>
</evidence>
<dbReference type="GO" id="GO:0050265">
    <property type="term" value="F:RNA uridylyltransferase activity"/>
    <property type="evidence" value="ECO:0007669"/>
    <property type="project" value="TreeGrafter"/>
</dbReference>
<dbReference type="InterPro" id="IPR043519">
    <property type="entry name" value="NT_sf"/>
</dbReference>
<evidence type="ECO:0000256" key="2">
    <source>
        <dbReference type="ARBA" id="ARBA00001946"/>
    </source>
</evidence>
<dbReference type="PANTHER" id="PTHR12271:SF66">
    <property type="entry name" value="TERMINAL URIDYLYLTRANSFERASE TAILOR"/>
    <property type="match status" value="1"/>
</dbReference>
<keyword evidence="4" id="KW-0479">Metal-binding</keyword>
<dbReference type="VEuPathDB" id="VectorBase:RSAN_055454"/>
<evidence type="ECO:0000259" key="8">
    <source>
        <dbReference type="Pfam" id="PF19088"/>
    </source>
</evidence>
<dbReference type="GO" id="GO:1990817">
    <property type="term" value="F:poly(A) RNA polymerase activity"/>
    <property type="evidence" value="ECO:0007669"/>
    <property type="project" value="UniProtKB-ARBA"/>
</dbReference>
<dbReference type="SUPFAM" id="SSF81631">
    <property type="entry name" value="PAP/OAS1 substrate-binding domain"/>
    <property type="match status" value="1"/>
</dbReference>
<comment type="caution">
    <text evidence="9">The sequence shown here is derived from an EMBL/GenBank/DDBJ whole genome shotgun (WGS) entry which is preliminary data.</text>
</comment>